<evidence type="ECO:0000313" key="2">
    <source>
        <dbReference type="EMBL" id="EAS50478.1"/>
    </source>
</evidence>
<sequence length="402" mass="43403">MMTAVEQHAGTRLQKLSKARAAKAVVLATGCFASLAMVTSPVARQDMTSLLGGSGHANQWRAYFVPSKIGTTETAAIAFAGSDLREPIPAGLKLPEGMEAVAAPRIEAAIAKPEETRIMREDKGARVLSLVPASNLPPRGFSAGSILERQSLLGSRVVGGQERIRTAFSKVTQTTKEAITVAMNFQLQGPPKIPGAKTLTPNDKIMLASLKPSAGDTNALGYAPSTGSARTSSLFETILKDTPEAFIPPIGDKDHAWAATPLPAETMSKKEQSCLANGLYFEARGESTMGQAAVAQVILNRVRNPAFPNTICGVVYQNKNWRNRCQFSFACDGARDRVSDSGSWAKAKRIAEQVTRGEIWINEVGSATHYHANYVRPRWADAMERVDKIGKHIFYRTFNGGW</sequence>
<protein>
    <submittedName>
        <fullName evidence="2">Possible cell wall hydrolase</fullName>
    </submittedName>
</protein>
<reference evidence="2 3" key="1">
    <citation type="journal article" date="2008" name="Appl. Environ. Microbiol.">
        <title>Genomic insights into Mn(II) oxidation by the marine alphaproteobacterium Aurantimonas sp. strain SI85-9A1.</title>
        <authorList>
            <person name="Dick G.J."/>
            <person name="Podell S."/>
            <person name="Johnson H.A."/>
            <person name="Rivera-Espinoza Y."/>
            <person name="Bernier-Latmani R."/>
            <person name="McCarthy J.K."/>
            <person name="Torpey J.W."/>
            <person name="Clement B.G."/>
            <person name="Gaasterland T."/>
            <person name="Tebo B.M."/>
        </authorList>
    </citation>
    <scope>NUCLEOTIDE SEQUENCE [LARGE SCALE GENOMIC DNA]</scope>
    <source>
        <strain evidence="2 3">SI85-9A1</strain>
    </source>
</reference>
<accession>Q1YKP5</accession>
<comment type="caution">
    <text evidence="2">The sequence shown here is derived from an EMBL/GenBank/DDBJ whole genome shotgun (WGS) entry which is preliminary data.</text>
</comment>
<dbReference type="BioCyc" id="AURANTIMONAS:SI859A1_00597-MONOMER"/>
<evidence type="ECO:0000313" key="3">
    <source>
        <dbReference type="Proteomes" id="UP000000321"/>
    </source>
</evidence>
<dbReference type="HOGENOM" id="CLU_059174_0_0_5"/>
<dbReference type="GO" id="GO:0016787">
    <property type="term" value="F:hydrolase activity"/>
    <property type="evidence" value="ECO:0007669"/>
    <property type="project" value="UniProtKB-KW"/>
</dbReference>
<dbReference type="EMBL" id="AAPJ01000002">
    <property type="protein sequence ID" value="EAS50478.1"/>
    <property type="molecule type" value="Genomic_DNA"/>
</dbReference>
<keyword evidence="2" id="KW-0378">Hydrolase</keyword>
<dbReference type="Proteomes" id="UP000000321">
    <property type="component" value="Unassembled WGS sequence"/>
</dbReference>
<keyword evidence="3" id="KW-1185">Reference proteome</keyword>
<organism evidence="2 3">
    <name type="scientific">Aurantimonas manganoxydans (strain ATCC BAA-1229 / DSM 21871 / SI85-9A1)</name>
    <dbReference type="NCBI Taxonomy" id="287752"/>
    <lineage>
        <taxon>Bacteria</taxon>
        <taxon>Pseudomonadati</taxon>
        <taxon>Pseudomonadota</taxon>
        <taxon>Alphaproteobacteria</taxon>
        <taxon>Hyphomicrobiales</taxon>
        <taxon>Aurantimonadaceae</taxon>
        <taxon>Aurantimonas</taxon>
    </lineage>
</organism>
<dbReference type="InterPro" id="IPR042047">
    <property type="entry name" value="SleB_dom1"/>
</dbReference>
<dbReference type="Pfam" id="PF07486">
    <property type="entry name" value="Hydrolase_2"/>
    <property type="match status" value="1"/>
</dbReference>
<proteinExistence type="predicted"/>
<dbReference type="Gene3D" id="1.10.10.2520">
    <property type="entry name" value="Cell wall hydrolase SleB, domain 1"/>
    <property type="match status" value="1"/>
</dbReference>
<dbReference type="InterPro" id="IPR011105">
    <property type="entry name" value="Cell_wall_hydrolase_SleB"/>
</dbReference>
<evidence type="ECO:0000259" key="1">
    <source>
        <dbReference type="Pfam" id="PF07486"/>
    </source>
</evidence>
<dbReference type="AlphaFoldDB" id="Q1YKP5"/>
<gene>
    <name evidence="2" type="ORF">SI859A1_00597</name>
</gene>
<feature type="domain" description="Cell wall hydrolase SleB" evidence="1">
    <location>
        <begin position="285"/>
        <end position="395"/>
    </location>
</feature>
<name>Q1YKP5_AURMS</name>
<dbReference type="RefSeq" id="WP_009208473.1">
    <property type="nucleotide sequence ID" value="NZ_BBWP01000013.1"/>
</dbReference>
<dbReference type="OrthoDB" id="9785345at2"/>